<dbReference type="GO" id="GO:0005886">
    <property type="term" value="C:plasma membrane"/>
    <property type="evidence" value="ECO:0007669"/>
    <property type="project" value="UniProtKB-SubCell"/>
</dbReference>
<proteinExistence type="inferred from homology"/>
<dbReference type="Proteomes" id="UP000885660">
    <property type="component" value="Unassembled WGS sequence"/>
</dbReference>
<dbReference type="GO" id="GO:0010181">
    <property type="term" value="F:FMN binding"/>
    <property type="evidence" value="ECO:0007669"/>
    <property type="project" value="InterPro"/>
</dbReference>
<evidence type="ECO:0000256" key="7">
    <source>
        <dbReference type="SAM" id="Phobius"/>
    </source>
</evidence>
<evidence type="ECO:0000256" key="6">
    <source>
        <dbReference type="HAMAP-Rule" id="MF_00479"/>
    </source>
</evidence>
<evidence type="ECO:0000256" key="3">
    <source>
        <dbReference type="ARBA" id="ARBA00022630"/>
    </source>
</evidence>
<keyword evidence="6" id="KW-1278">Translocase</keyword>
<dbReference type="SMART" id="SM00900">
    <property type="entry name" value="FMN_bind"/>
    <property type="match status" value="1"/>
</dbReference>
<dbReference type="HAMAP" id="MF_00479">
    <property type="entry name" value="RsxG_RnfG"/>
    <property type="match status" value="1"/>
</dbReference>
<sequence>MRDIIKNALIITLVAIIGSGILSWVYSFTSPEIQKQKERSLREGIKTIFSNEETFKELEDFRDTELSDGIKVLNVYKVKNKDGSEGYVFHALFPGYGGKIESLIGYEDDVCSGIIILEHAETPGLGAKITTDEFRKQFVNKPLSDPFVPKKDVVAITGATVSSRSVSSAIKKIAEFYREEVKGGK</sequence>
<comment type="function">
    <text evidence="6">Part of a membrane-bound complex that couples electron transfer with translocation of ions across the membrane.</text>
</comment>
<feature type="modified residue" description="FMN phosphoryl threonine" evidence="6">
    <location>
        <position position="160"/>
    </location>
</feature>
<comment type="similarity">
    <text evidence="6">Belongs to the RnfG family.</text>
</comment>
<feature type="domain" description="FMN-binding" evidence="8">
    <location>
        <begin position="95"/>
        <end position="177"/>
    </location>
</feature>
<keyword evidence="6" id="KW-1003">Cell membrane</keyword>
<keyword evidence="1 6" id="KW-0813">Transport</keyword>
<dbReference type="NCBIfam" id="TIGR01947">
    <property type="entry name" value="rnfG"/>
    <property type="match status" value="1"/>
</dbReference>
<dbReference type="Pfam" id="PF04205">
    <property type="entry name" value="FMN_bind"/>
    <property type="match status" value="1"/>
</dbReference>
<dbReference type="GO" id="GO:0009055">
    <property type="term" value="F:electron transfer activity"/>
    <property type="evidence" value="ECO:0007669"/>
    <property type="project" value="InterPro"/>
</dbReference>
<keyword evidence="2 6" id="KW-0597">Phosphoprotein</keyword>
<comment type="subunit">
    <text evidence="6">The complex is composed of six subunits: RnfA, RnfB, RnfC, RnfD, RnfE and RnfG.</text>
</comment>
<evidence type="ECO:0000313" key="9">
    <source>
        <dbReference type="EMBL" id="HDN84675.1"/>
    </source>
</evidence>
<keyword evidence="6 7" id="KW-0812">Transmembrane</keyword>
<reference evidence="9" key="1">
    <citation type="journal article" date="2020" name="mSystems">
        <title>Genome- and Community-Level Interaction Insights into Carbon Utilization and Element Cycling Functions of Hydrothermarchaeota in Hydrothermal Sediment.</title>
        <authorList>
            <person name="Zhou Z."/>
            <person name="Liu Y."/>
            <person name="Xu W."/>
            <person name="Pan J."/>
            <person name="Luo Z.H."/>
            <person name="Li M."/>
        </authorList>
    </citation>
    <scope>NUCLEOTIDE SEQUENCE [LARGE SCALE GENOMIC DNA]</scope>
    <source>
        <strain evidence="9">HyVt-219</strain>
    </source>
</reference>
<evidence type="ECO:0000256" key="4">
    <source>
        <dbReference type="ARBA" id="ARBA00022643"/>
    </source>
</evidence>
<name>A0A7V0QQY3_UNCAE</name>
<dbReference type="InterPro" id="IPR010209">
    <property type="entry name" value="Ion_transpt_RnfG/RsxG"/>
</dbReference>
<keyword evidence="5 6" id="KW-0249">Electron transport</keyword>
<keyword evidence="3 6" id="KW-0285">Flavoprotein</keyword>
<dbReference type="AlphaFoldDB" id="A0A7V0QQY3"/>
<comment type="cofactor">
    <cofactor evidence="6">
        <name>FMN</name>
        <dbReference type="ChEBI" id="CHEBI:58210"/>
    </cofactor>
</comment>
<comment type="subcellular location">
    <subcellularLocation>
        <location evidence="6">Cell membrane</location>
        <topology evidence="6">Single-pass membrane protein</topology>
    </subcellularLocation>
</comment>
<evidence type="ECO:0000256" key="2">
    <source>
        <dbReference type="ARBA" id="ARBA00022553"/>
    </source>
</evidence>
<feature type="transmembrane region" description="Helical" evidence="7">
    <location>
        <begin position="7"/>
        <end position="26"/>
    </location>
</feature>
<gene>
    <name evidence="6" type="primary">rnfG</name>
    <name evidence="9" type="ORF">ENG47_02800</name>
</gene>
<evidence type="ECO:0000256" key="1">
    <source>
        <dbReference type="ARBA" id="ARBA00022448"/>
    </source>
</evidence>
<keyword evidence="6 7" id="KW-0472">Membrane</keyword>
<dbReference type="EC" id="7.-.-.-" evidence="6"/>
<dbReference type="PANTHER" id="PTHR36118:SF1">
    <property type="entry name" value="ION-TRANSLOCATING OXIDOREDUCTASE COMPLEX SUBUNIT G"/>
    <property type="match status" value="1"/>
</dbReference>
<dbReference type="PANTHER" id="PTHR36118">
    <property type="entry name" value="ION-TRANSLOCATING OXIDOREDUCTASE COMPLEX SUBUNIT G"/>
    <property type="match status" value="1"/>
</dbReference>
<evidence type="ECO:0000256" key="5">
    <source>
        <dbReference type="ARBA" id="ARBA00022982"/>
    </source>
</evidence>
<protein>
    <recommendedName>
        <fullName evidence="6">Ion-translocating oxidoreductase complex subunit G</fullName>
        <ecNumber evidence="6">7.-.-.-</ecNumber>
    </recommendedName>
    <alternativeName>
        <fullName evidence="6">Rnf electron transport complex subunit G</fullName>
    </alternativeName>
</protein>
<keyword evidence="6 7" id="KW-1133">Transmembrane helix</keyword>
<dbReference type="EMBL" id="DRBC01000166">
    <property type="protein sequence ID" value="HDN84675.1"/>
    <property type="molecule type" value="Genomic_DNA"/>
</dbReference>
<organism evidence="9">
    <name type="scientific">Aerophobetes bacterium</name>
    <dbReference type="NCBI Taxonomy" id="2030807"/>
    <lineage>
        <taxon>Bacteria</taxon>
        <taxon>Candidatus Aerophobota</taxon>
    </lineage>
</organism>
<comment type="caution">
    <text evidence="9">The sequence shown here is derived from an EMBL/GenBank/DDBJ whole genome shotgun (WGS) entry which is preliminary data.</text>
</comment>
<keyword evidence="4 6" id="KW-0288">FMN</keyword>
<evidence type="ECO:0000259" key="8">
    <source>
        <dbReference type="SMART" id="SM00900"/>
    </source>
</evidence>
<accession>A0A7V0QQY3</accession>
<dbReference type="PIRSF" id="PIRSF006091">
    <property type="entry name" value="E_trnsport_RnfG"/>
    <property type="match status" value="1"/>
</dbReference>
<dbReference type="GO" id="GO:0022900">
    <property type="term" value="P:electron transport chain"/>
    <property type="evidence" value="ECO:0007669"/>
    <property type="project" value="UniProtKB-UniRule"/>
</dbReference>
<dbReference type="InterPro" id="IPR007329">
    <property type="entry name" value="FMN-bd"/>
</dbReference>